<dbReference type="EMBL" id="SRLO01000506">
    <property type="protein sequence ID" value="TNN53758.1"/>
    <property type="molecule type" value="Genomic_DNA"/>
</dbReference>
<feature type="region of interest" description="Disordered" evidence="1">
    <location>
        <begin position="37"/>
        <end position="63"/>
    </location>
</feature>
<evidence type="ECO:0000256" key="1">
    <source>
        <dbReference type="SAM" id="MobiDB-lite"/>
    </source>
</evidence>
<accession>A0A4Z2GJM1</accession>
<protein>
    <submittedName>
        <fullName evidence="2">Uncharacterized protein</fullName>
    </submittedName>
</protein>
<reference evidence="2 3" key="1">
    <citation type="submission" date="2019-03" db="EMBL/GenBank/DDBJ databases">
        <title>First draft genome of Liparis tanakae, snailfish: a comprehensive survey of snailfish specific genes.</title>
        <authorList>
            <person name="Kim W."/>
            <person name="Song I."/>
            <person name="Jeong J.-H."/>
            <person name="Kim D."/>
            <person name="Kim S."/>
            <person name="Ryu S."/>
            <person name="Song J.Y."/>
            <person name="Lee S.K."/>
        </authorList>
    </citation>
    <scope>NUCLEOTIDE SEQUENCE [LARGE SCALE GENOMIC DNA]</scope>
    <source>
        <tissue evidence="2">Muscle</tissue>
    </source>
</reference>
<dbReference type="AlphaFoldDB" id="A0A4Z2GJM1"/>
<gene>
    <name evidence="2" type="ORF">EYF80_036015</name>
</gene>
<comment type="caution">
    <text evidence="2">The sequence shown here is derived from an EMBL/GenBank/DDBJ whole genome shotgun (WGS) entry which is preliminary data.</text>
</comment>
<evidence type="ECO:0000313" key="3">
    <source>
        <dbReference type="Proteomes" id="UP000314294"/>
    </source>
</evidence>
<keyword evidence="3" id="KW-1185">Reference proteome</keyword>
<organism evidence="2 3">
    <name type="scientific">Liparis tanakae</name>
    <name type="common">Tanaka's snailfish</name>
    <dbReference type="NCBI Taxonomy" id="230148"/>
    <lineage>
        <taxon>Eukaryota</taxon>
        <taxon>Metazoa</taxon>
        <taxon>Chordata</taxon>
        <taxon>Craniata</taxon>
        <taxon>Vertebrata</taxon>
        <taxon>Euteleostomi</taxon>
        <taxon>Actinopterygii</taxon>
        <taxon>Neopterygii</taxon>
        <taxon>Teleostei</taxon>
        <taxon>Neoteleostei</taxon>
        <taxon>Acanthomorphata</taxon>
        <taxon>Eupercaria</taxon>
        <taxon>Perciformes</taxon>
        <taxon>Cottioidei</taxon>
        <taxon>Cottales</taxon>
        <taxon>Liparidae</taxon>
        <taxon>Liparis</taxon>
    </lineage>
</organism>
<evidence type="ECO:0000313" key="2">
    <source>
        <dbReference type="EMBL" id="TNN53758.1"/>
    </source>
</evidence>
<dbReference type="Proteomes" id="UP000314294">
    <property type="component" value="Unassembled WGS sequence"/>
</dbReference>
<proteinExistence type="predicted"/>
<sequence length="96" mass="10757">MCGGRGGRLSASAPALDLRPSFSLLCQCMLRCSCRRDERRDGKRGRSVARRFDGQPPQGENSLYPHFMELWPRRAATASALAQGDNVFMLMRPEEV</sequence>
<name>A0A4Z2GJM1_9TELE</name>